<name>A0A5J4V3R0_9EUKA</name>
<protein>
    <submittedName>
        <fullName evidence="1">Uncharacterized protein</fullName>
    </submittedName>
</protein>
<dbReference type="AlphaFoldDB" id="A0A5J4V3R0"/>
<organism evidence="1 2">
    <name type="scientific">Streblomastix strix</name>
    <dbReference type="NCBI Taxonomy" id="222440"/>
    <lineage>
        <taxon>Eukaryota</taxon>
        <taxon>Metamonada</taxon>
        <taxon>Preaxostyla</taxon>
        <taxon>Oxymonadida</taxon>
        <taxon>Streblomastigidae</taxon>
        <taxon>Streblomastix</taxon>
    </lineage>
</organism>
<reference evidence="1 2" key="1">
    <citation type="submission" date="2019-03" db="EMBL/GenBank/DDBJ databases">
        <title>Single cell metagenomics reveals metabolic interactions within the superorganism composed of flagellate Streblomastix strix and complex community of Bacteroidetes bacteria on its surface.</title>
        <authorList>
            <person name="Treitli S.C."/>
            <person name="Kolisko M."/>
            <person name="Husnik F."/>
            <person name="Keeling P."/>
            <person name="Hampl V."/>
        </authorList>
    </citation>
    <scope>NUCLEOTIDE SEQUENCE [LARGE SCALE GENOMIC DNA]</scope>
    <source>
        <strain evidence="1">ST1C</strain>
    </source>
</reference>
<dbReference type="Proteomes" id="UP000324800">
    <property type="component" value="Unassembled WGS sequence"/>
</dbReference>
<accession>A0A5J4V3R0</accession>
<evidence type="ECO:0000313" key="2">
    <source>
        <dbReference type="Proteomes" id="UP000324800"/>
    </source>
</evidence>
<feature type="non-terminal residue" evidence="1">
    <location>
        <position position="1"/>
    </location>
</feature>
<gene>
    <name evidence="1" type="ORF">EZS28_026915</name>
</gene>
<proteinExistence type="predicted"/>
<evidence type="ECO:0000313" key="1">
    <source>
        <dbReference type="EMBL" id="KAA6377556.1"/>
    </source>
</evidence>
<sequence>LVSYPNPVDFIAYKKIDSPNQVIITFIIQQQIGFAMSQIKFCIWLLPQTQVDAIVDNLDNEPTELSVLQLYKNEGDYQVSLNWAICDDDKKVGDANELEAGERRFQQGQDECLLRILN</sequence>
<dbReference type="EMBL" id="SNRW01009727">
    <property type="protein sequence ID" value="KAA6377556.1"/>
    <property type="molecule type" value="Genomic_DNA"/>
</dbReference>
<comment type="caution">
    <text evidence="1">The sequence shown here is derived from an EMBL/GenBank/DDBJ whole genome shotgun (WGS) entry which is preliminary data.</text>
</comment>